<evidence type="ECO:0000259" key="1">
    <source>
        <dbReference type="Pfam" id="PF00497"/>
    </source>
</evidence>
<evidence type="ECO:0000313" key="2">
    <source>
        <dbReference type="EMBL" id="MDG0861067.1"/>
    </source>
</evidence>
<evidence type="ECO:0000313" key="3">
    <source>
        <dbReference type="Proteomes" id="UP001152766"/>
    </source>
</evidence>
<dbReference type="AlphaFoldDB" id="A0A9X4LCP3"/>
<comment type="caution">
    <text evidence="2">The sequence shown here is derived from an EMBL/GenBank/DDBJ whole genome shotgun (WGS) entry which is preliminary data.</text>
</comment>
<protein>
    <submittedName>
        <fullName evidence="2">Transporter substrate-binding domain-containing protein</fullName>
    </submittedName>
</protein>
<gene>
    <name evidence="2" type="ORF">EXJ73_01075</name>
</gene>
<feature type="domain" description="Solute-binding protein family 3/N-terminal" evidence="1">
    <location>
        <begin position="65"/>
        <end position="278"/>
    </location>
</feature>
<dbReference type="SUPFAM" id="SSF53850">
    <property type="entry name" value="Periplasmic binding protein-like II"/>
    <property type="match status" value="1"/>
</dbReference>
<dbReference type="Proteomes" id="UP001152766">
    <property type="component" value="Unassembled WGS sequence"/>
</dbReference>
<name>A0A9X4LCP3_9BURK</name>
<dbReference type="EMBL" id="SGUG01000001">
    <property type="protein sequence ID" value="MDG0861067.1"/>
    <property type="molecule type" value="Genomic_DNA"/>
</dbReference>
<dbReference type="PANTHER" id="PTHR38834:SF3">
    <property type="entry name" value="SOLUTE-BINDING PROTEIN FAMILY 3_N-TERMINAL DOMAIN-CONTAINING PROTEIN"/>
    <property type="match status" value="1"/>
</dbReference>
<proteinExistence type="predicted"/>
<organism evidence="2 3">
    <name type="scientific">Pelomonas aquatica</name>
    <dbReference type="NCBI Taxonomy" id="431058"/>
    <lineage>
        <taxon>Bacteria</taxon>
        <taxon>Pseudomonadati</taxon>
        <taxon>Pseudomonadota</taxon>
        <taxon>Betaproteobacteria</taxon>
        <taxon>Burkholderiales</taxon>
        <taxon>Sphaerotilaceae</taxon>
        <taxon>Roseateles</taxon>
    </lineage>
</organism>
<dbReference type="Gene3D" id="3.40.190.10">
    <property type="entry name" value="Periplasmic binding protein-like II"/>
    <property type="match status" value="2"/>
</dbReference>
<sequence length="284" mass="31447">MRVFREVPAGQQAGRPPIIVATTLENTVQRRHLGLLGLAWTLKSFAGAPASGASAAEPPTLRLLSEEFPPINFTEEGRPSGLAVEVVQAVLRRLGQTLPVEFLPWARAYREAQGAEPVALFSAARIPERERLFQWVGPIVTFYSSFYARAGADRLKRFDDARRAADVLVVRDWYTAQQLASEGFRNLRYVNDPVQGLRMLLAGRAPLLASERISMPGTLAAAGIEPSALEEVYTYASSDGYIAFSPGTPRHVVAAWQREVDAMKRDGSFQAIYKRWLPQDIPPR</sequence>
<dbReference type="PANTHER" id="PTHR38834">
    <property type="entry name" value="PERIPLASMIC SUBSTRATE BINDING PROTEIN FAMILY 3"/>
    <property type="match status" value="1"/>
</dbReference>
<dbReference type="InterPro" id="IPR001638">
    <property type="entry name" value="Solute-binding_3/MltF_N"/>
</dbReference>
<accession>A0A9X4LCP3</accession>
<keyword evidence="3" id="KW-1185">Reference proteome</keyword>
<dbReference type="Pfam" id="PF00497">
    <property type="entry name" value="SBP_bac_3"/>
    <property type="match status" value="1"/>
</dbReference>
<reference evidence="2" key="1">
    <citation type="submission" date="2019-02" db="EMBL/GenBank/DDBJ databases">
        <title>Draft genome of the type strain Pelomonas aquatica CCUG 52575T.</title>
        <authorList>
            <person name="Gomila M."/>
            <person name="Lalucat J."/>
        </authorList>
    </citation>
    <scope>NUCLEOTIDE SEQUENCE</scope>
    <source>
        <strain evidence="2">CCUG 52575</strain>
    </source>
</reference>